<keyword evidence="2" id="KW-1185">Reference proteome</keyword>
<gene>
    <name evidence="1" type="ORF">BXP70_25890</name>
</gene>
<accession>A0A243W6T7</accession>
<sequence length="279" mass="31833">MSIQRIEREYAINQEFIHATNKRRKIRLLPAMSTYTSSLYYNSEKKVEFFQNLNLNYFSSNGSIKTEVAAAYYFIFRTDISTVLSKTKVQEIDPSKIGNFNQDQLRKEVVKIDSTNKSNSTLNKIVSGGGEAMLSIRTPLVSIFSNQRRAIAPRFTSELIGNFSLDLPVAKTYVDGNDATYFSMWGLDNDFSIPLIKFDDKRDGYQAIALASKVVIKNVHGSSDFYNNLGSSSKKGFWMREFYFGIDAGPVMIYYTTQSFSNANFKNQQRFGLAFNKQF</sequence>
<evidence type="ECO:0000313" key="1">
    <source>
        <dbReference type="EMBL" id="OUJ69899.1"/>
    </source>
</evidence>
<proteinExistence type="predicted"/>
<reference evidence="1 2" key="1">
    <citation type="submission" date="2017-01" db="EMBL/GenBank/DDBJ databases">
        <title>A new Hymenobacter.</title>
        <authorList>
            <person name="Liang Y."/>
            <person name="Feng F."/>
        </authorList>
    </citation>
    <scope>NUCLEOTIDE SEQUENCE [LARGE SCALE GENOMIC DNA]</scope>
    <source>
        <strain evidence="1">MIMBbqt21</strain>
    </source>
</reference>
<dbReference type="Proteomes" id="UP000194873">
    <property type="component" value="Unassembled WGS sequence"/>
</dbReference>
<organism evidence="1 2">
    <name type="scientific">Hymenobacter crusticola</name>
    <dbReference type="NCBI Taxonomy" id="1770526"/>
    <lineage>
        <taxon>Bacteria</taxon>
        <taxon>Pseudomonadati</taxon>
        <taxon>Bacteroidota</taxon>
        <taxon>Cytophagia</taxon>
        <taxon>Cytophagales</taxon>
        <taxon>Hymenobacteraceae</taxon>
        <taxon>Hymenobacter</taxon>
    </lineage>
</organism>
<comment type="caution">
    <text evidence="1">The sequence shown here is derived from an EMBL/GenBank/DDBJ whole genome shotgun (WGS) entry which is preliminary data.</text>
</comment>
<dbReference type="EMBL" id="MTSE01000029">
    <property type="protein sequence ID" value="OUJ69899.1"/>
    <property type="molecule type" value="Genomic_DNA"/>
</dbReference>
<name>A0A243W6T7_9BACT</name>
<dbReference type="AlphaFoldDB" id="A0A243W6T7"/>
<protein>
    <submittedName>
        <fullName evidence="1">Uncharacterized protein</fullName>
    </submittedName>
</protein>
<evidence type="ECO:0000313" key="2">
    <source>
        <dbReference type="Proteomes" id="UP000194873"/>
    </source>
</evidence>